<dbReference type="GO" id="GO:0000160">
    <property type="term" value="P:phosphorelay signal transduction system"/>
    <property type="evidence" value="ECO:0007669"/>
    <property type="project" value="InterPro"/>
</dbReference>
<dbReference type="PANTHER" id="PTHR43280:SF2">
    <property type="entry name" value="HTH-TYPE TRANSCRIPTIONAL REGULATOR EXSA"/>
    <property type="match status" value="1"/>
</dbReference>
<organism evidence="9 10">
    <name type="scientific">Blautia obeum</name>
    <dbReference type="NCBI Taxonomy" id="40520"/>
    <lineage>
        <taxon>Bacteria</taxon>
        <taxon>Bacillati</taxon>
        <taxon>Bacillota</taxon>
        <taxon>Clostridia</taxon>
        <taxon>Lachnospirales</taxon>
        <taxon>Lachnospiraceae</taxon>
        <taxon>Blautia</taxon>
    </lineage>
</organism>
<reference evidence="9 10" key="1">
    <citation type="submission" date="2018-08" db="EMBL/GenBank/DDBJ databases">
        <title>A genome reference for cultivated species of the human gut microbiota.</title>
        <authorList>
            <person name="Zou Y."/>
            <person name="Xue W."/>
            <person name="Luo G."/>
        </authorList>
    </citation>
    <scope>NUCLEOTIDE SEQUENCE [LARGE SCALE GENOMIC DNA]</scope>
    <source>
        <strain evidence="9 10">AM28-23</strain>
    </source>
</reference>
<evidence type="ECO:0000256" key="3">
    <source>
        <dbReference type="ARBA" id="ARBA00023125"/>
    </source>
</evidence>
<feature type="modified residue" description="4-aspartylphosphate" evidence="6">
    <location>
        <position position="54"/>
    </location>
</feature>
<evidence type="ECO:0000256" key="4">
    <source>
        <dbReference type="ARBA" id="ARBA00023163"/>
    </source>
</evidence>
<accession>A0A414JC95</accession>
<dbReference type="PANTHER" id="PTHR43280">
    <property type="entry name" value="ARAC-FAMILY TRANSCRIPTIONAL REGULATOR"/>
    <property type="match status" value="1"/>
</dbReference>
<dbReference type="GO" id="GO:0003700">
    <property type="term" value="F:DNA-binding transcription factor activity"/>
    <property type="evidence" value="ECO:0007669"/>
    <property type="project" value="InterPro"/>
</dbReference>
<dbReference type="InterPro" id="IPR011006">
    <property type="entry name" value="CheY-like_superfamily"/>
</dbReference>
<dbReference type="Pfam" id="PF12833">
    <property type="entry name" value="HTH_18"/>
    <property type="match status" value="1"/>
</dbReference>
<proteinExistence type="predicted"/>
<evidence type="ECO:0000256" key="6">
    <source>
        <dbReference type="PROSITE-ProRule" id="PRU00169"/>
    </source>
</evidence>
<dbReference type="Gene3D" id="1.10.10.60">
    <property type="entry name" value="Homeodomain-like"/>
    <property type="match status" value="2"/>
</dbReference>
<comment type="function">
    <text evidence="5">May play the central regulatory role in sporulation. It may be an element of the effector pathway responsible for the activation of sporulation genes in response to nutritional stress. Spo0A may act in concert with spo0H (a sigma factor) to control the expression of some genes that are critical to the sporulation process.</text>
</comment>
<dbReference type="CDD" id="cd17536">
    <property type="entry name" value="REC_YesN-like"/>
    <property type="match status" value="1"/>
</dbReference>
<evidence type="ECO:0000259" key="8">
    <source>
        <dbReference type="PROSITE" id="PS50110"/>
    </source>
</evidence>
<dbReference type="EMBL" id="QSKF01000001">
    <property type="protein sequence ID" value="RHE42187.1"/>
    <property type="molecule type" value="Genomic_DNA"/>
</dbReference>
<dbReference type="GO" id="GO:0043565">
    <property type="term" value="F:sequence-specific DNA binding"/>
    <property type="evidence" value="ECO:0007669"/>
    <property type="project" value="InterPro"/>
</dbReference>
<keyword evidence="3 9" id="KW-0238">DNA-binding</keyword>
<evidence type="ECO:0000259" key="7">
    <source>
        <dbReference type="PROSITE" id="PS01124"/>
    </source>
</evidence>
<comment type="caution">
    <text evidence="9">The sequence shown here is derived from an EMBL/GenBank/DDBJ whole genome shotgun (WGS) entry which is preliminary data.</text>
</comment>
<name>A0A414JC95_9FIRM</name>
<dbReference type="SUPFAM" id="SSF46689">
    <property type="entry name" value="Homeodomain-like"/>
    <property type="match status" value="2"/>
</dbReference>
<dbReference type="InterPro" id="IPR001789">
    <property type="entry name" value="Sig_transdc_resp-reg_receiver"/>
</dbReference>
<dbReference type="SMART" id="SM00342">
    <property type="entry name" value="HTH_ARAC"/>
    <property type="match status" value="1"/>
</dbReference>
<dbReference type="InterPro" id="IPR018062">
    <property type="entry name" value="HTH_AraC-typ_CS"/>
</dbReference>
<keyword evidence="4" id="KW-0804">Transcription</keyword>
<dbReference type="SMART" id="SM00448">
    <property type="entry name" value="REC"/>
    <property type="match status" value="1"/>
</dbReference>
<evidence type="ECO:0000256" key="5">
    <source>
        <dbReference type="ARBA" id="ARBA00024867"/>
    </source>
</evidence>
<evidence type="ECO:0000313" key="10">
    <source>
        <dbReference type="Proteomes" id="UP000283745"/>
    </source>
</evidence>
<dbReference type="AlphaFoldDB" id="A0A414JC95"/>
<evidence type="ECO:0000313" key="9">
    <source>
        <dbReference type="EMBL" id="RHE42187.1"/>
    </source>
</evidence>
<dbReference type="PROSITE" id="PS50110">
    <property type="entry name" value="RESPONSE_REGULATORY"/>
    <property type="match status" value="1"/>
</dbReference>
<evidence type="ECO:0000256" key="1">
    <source>
        <dbReference type="ARBA" id="ARBA00018672"/>
    </source>
</evidence>
<gene>
    <name evidence="9" type="ORF">DW740_02470</name>
</gene>
<dbReference type="Pfam" id="PF00072">
    <property type="entry name" value="Response_reg"/>
    <property type="match status" value="1"/>
</dbReference>
<feature type="domain" description="Response regulatory" evidence="8">
    <location>
        <begin position="3"/>
        <end position="119"/>
    </location>
</feature>
<dbReference type="InterPro" id="IPR018060">
    <property type="entry name" value="HTH_AraC"/>
</dbReference>
<dbReference type="SUPFAM" id="SSF52172">
    <property type="entry name" value="CheY-like"/>
    <property type="match status" value="1"/>
</dbReference>
<protein>
    <recommendedName>
        <fullName evidence="1">Stage 0 sporulation protein A homolog</fullName>
    </recommendedName>
</protein>
<dbReference type="PROSITE" id="PS01124">
    <property type="entry name" value="HTH_ARAC_FAMILY_2"/>
    <property type="match status" value="1"/>
</dbReference>
<keyword evidence="2" id="KW-0805">Transcription regulation</keyword>
<sequence length="507" mass="59998">MRSVLIVDDERIEREGIAALLQMGNYNLEILEAVNGKEALTILKEKKPEILLSDIRMPFMDGIELTRQAKIMNPDMAVVIFSGFSDFNYAKEAIRNGVLEYILKPVDPQEFKNVMDSVMSYLDKKKQNEEAMQKNQEFLGQYFLHKFIHNGKSEIMDDAMKIMDVSWWNRTGRMLLLNGEDGFFENYDGNFEQMLTEELPFSFHYLNYDSDSSILCFEQNVKVDFQILAKHIFEFVEKSCGRQIYIAVSSQLEGKEAIPQGMKELESLMENRYYRADQWIFMPDTNWENKENYELPLEMVEKMEEDIRLHDIAHLWEHYNKFMKYKEYGAGFSYIYMNFVCTNLIKSMYTQMDYPVEKYSNVIEKMFHVENIQEVAEALEETIHLFEQKLFSVKNSNRSEVEKVKSYIYAHYQEDINLEFLSAEVYLSPGYMSYIFKKETGEGLAQFIREFRLEKAKELLCTTNKKIVQVCAETGFTNPSYFCKSFREYYGCSPDRFRKNEIQRETM</sequence>
<feature type="domain" description="HTH araC/xylS-type" evidence="7">
    <location>
        <begin position="402"/>
        <end position="500"/>
    </location>
</feature>
<dbReference type="InterPro" id="IPR009057">
    <property type="entry name" value="Homeodomain-like_sf"/>
</dbReference>
<dbReference type="RefSeq" id="WP_015543123.1">
    <property type="nucleotide sequence ID" value="NZ_CABJFK010000001.1"/>
</dbReference>
<dbReference type="Gene3D" id="3.40.50.2300">
    <property type="match status" value="1"/>
</dbReference>
<keyword evidence="6" id="KW-0597">Phosphoprotein</keyword>
<evidence type="ECO:0000256" key="2">
    <source>
        <dbReference type="ARBA" id="ARBA00023015"/>
    </source>
</evidence>
<dbReference type="PRINTS" id="PR00032">
    <property type="entry name" value="HTHARAC"/>
</dbReference>
<dbReference type="PROSITE" id="PS00041">
    <property type="entry name" value="HTH_ARAC_FAMILY_1"/>
    <property type="match status" value="1"/>
</dbReference>
<dbReference type="Proteomes" id="UP000283745">
    <property type="component" value="Unassembled WGS sequence"/>
</dbReference>
<dbReference type="InterPro" id="IPR020449">
    <property type="entry name" value="Tscrpt_reg_AraC-type_HTH"/>
</dbReference>